<name>A0A4Q8L5H4_9GAMM</name>
<dbReference type="InterPro" id="IPR046461">
    <property type="entry name" value="TerL_ATPase"/>
</dbReference>
<dbReference type="EMBL" id="SHMC01000010">
    <property type="protein sequence ID" value="TAA20302.1"/>
    <property type="molecule type" value="Genomic_DNA"/>
</dbReference>
<dbReference type="InterPro" id="IPR046462">
    <property type="entry name" value="TerL_nuclease"/>
</dbReference>
<dbReference type="Pfam" id="PF20441">
    <property type="entry name" value="TerL_nuclease"/>
    <property type="match status" value="1"/>
</dbReference>
<evidence type="ECO:0000313" key="3">
    <source>
        <dbReference type="EMBL" id="TAA20302.1"/>
    </source>
</evidence>
<dbReference type="OrthoDB" id="9760250at2"/>
<evidence type="ECO:0000313" key="4">
    <source>
        <dbReference type="Proteomes" id="UP000292627"/>
    </source>
</evidence>
<dbReference type="PANTHER" id="PTHR41287:SF1">
    <property type="entry name" value="PROTEIN YMFN"/>
    <property type="match status" value="1"/>
</dbReference>
<comment type="caution">
    <text evidence="3">The sequence shown here is derived from an EMBL/GenBank/DDBJ whole genome shotgun (WGS) entry which is preliminary data.</text>
</comment>
<dbReference type="Pfam" id="PF03354">
    <property type="entry name" value="TerL_ATPase"/>
    <property type="match status" value="1"/>
</dbReference>
<reference evidence="3 4" key="1">
    <citation type="submission" date="2019-02" db="EMBL/GenBank/DDBJ databases">
        <title>WGS of Pseudoxanthomonas species novum from clinical isolates.</title>
        <authorList>
            <person name="Bernier A.-M."/>
            <person name="Bernard K."/>
            <person name="Vachon A."/>
        </authorList>
    </citation>
    <scope>NUCLEOTIDE SEQUENCE [LARGE SCALE GENOMIC DNA]</scope>
    <source>
        <strain evidence="3 4">NML171200</strain>
    </source>
</reference>
<dbReference type="AlphaFoldDB" id="A0A4Q8L5H4"/>
<proteinExistence type="predicted"/>
<organism evidence="3 4">
    <name type="scientific">Pseudoxanthomonas winnipegensis</name>
    <dbReference type="NCBI Taxonomy" id="2480810"/>
    <lineage>
        <taxon>Bacteria</taxon>
        <taxon>Pseudomonadati</taxon>
        <taxon>Pseudomonadota</taxon>
        <taxon>Gammaproteobacteria</taxon>
        <taxon>Lysobacterales</taxon>
        <taxon>Lysobacteraceae</taxon>
        <taxon>Pseudoxanthomonas</taxon>
    </lineage>
</organism>
<dbReference type="Proteomes" id="UP000292627">
    <property type="component" value="Unassembled WGS sequence"/>
</dbReference>
<gene>
    <name evidence="3" type="ORF">EA660_18095</name>
</gene>
<dbReference type="InterPro" id="IPR027417">
    <property type="entry name" value="P-loop_NTPase"/>
</dbReference>
<dbReference type="InterPro" id="IPR005021">
    <property type="entry name" value="Terminase_largesu-like"/>
</dbReference>
<accession>A0A4Q8L5H4</accession>
<dbReference type="Gene3D" id="3.40.50.300">
    <property type="entry name" value="P-loop containing nucleotide triphosphate hydrolases"/>
    <property type="match status" value="1"/>
</dbReference>
<feature type="domain" description="Terminase large subunit-like ATPase" evidence="1">
    <location>
        <begin position="84"/>
        <end position="256"/>
    </location>
</feature>
<protein>
    <submittedName>
        <fullName evidence="3">Terminase large subunit</fullName>
    </submittedName>
</protein>
<dbReference type="GO" id="GO:0004519">
    <property type="term" value="F:endonuclease activity"/>
    <property type="evidence" value="ECO:0007669"/>
    <property type="project" value="InterPro"/>
</dbReference>
<evidence type="ECO:0000259" key="1">
    <source>
        <dbReference type="Pfam" id="PF03354"/>
    </source>
</evidence>
<evidence type="ECO:0000259" key="2">
    <source>
        <dbReference type="Pfam" id="PF20441"/>
    </source>
</evidence>
<feature type="domain" description="Terminase large subunit-like endonuclease" evidence="2">
    <location>
        <begin position="266"/>
        <end position="543"/>
    </location>
</feature>
<dbReference type="PANTHER" id="PTHR41287">
    <property type="match status" value="1"/>
</dbReference>
<sequence>MRDYVAIATAYAEEAVADKGGKKFGKLVRLAAKRFLADLKRAKRKRGPFVFDEWHACDACDFIEKLPHVEGKWARPEIELHRSHVFFVVQLFGFRNHDGTRRFTSALFAVARKNAKSTLAAAILLYCQCCEQEEGAQVISAATTGSQARIIFNVAKRMAEKTPDLREAFGLECWANAISRVETGATFKPINAKASTQDGLNPSHVGLDEIHAHKSADLLNVLTSAAGARSNPLWLYTTTEGYTNPGPWGELRQFAKQVLSGILGDSADHFLVVFFAVDDEDDEFNEAAWAKANPLMDANPHLLKAIRKEAVEAKQMPSKLAEFKIKRLNRPASSANSWIDLTKWQRCGGLIDLDWLEGKPCWGGFDLASTMDLTSWRLVWKVDGIYYTWGRRFVPAEAIRARTERGTVPYAGWVAAGLIEETEGEVTDYTVVEQRMRADIERFQPQLVAYDRWNAQEISQRMLADGLPLIEFGQTTKNFHPAMTELERAYIGKLIQHGNDPVLNWCASNMLALKDGNLNMKPDKKKSPDKIDDMVALLMALGVSMPAEQAEDLTDFLHNPVMG</sequence>